<dbReference type="GO" id="GO:0019898">
    <property type="term" value="C:extrinsic component of membrane"/>
    <property type="evidence" value="ECO:0007669"/>
    <property type="project" value="InterPro"/>
</dbReference>
<dbReference type="GO" id="GO:0015979">
    <property type="term" value="P:photosynthesis"/>
    <property type="evidence" value="ECO:0007669"/>
    <property type="project" value="InterPro"/>
</dbReference>
<evidence type="ECO:0000256" key="1">
    <source>
        <dbReference type="ARBA" id="ARBA00004170"/>
    </source>
</evidence>
<name>A0AAV9IPE9_CYACA</name>
<comment type="similarity">
    <text evidence="2">Belongs to the PsbU family.</text>
</comment>
<dbReference type="InterPro" id="IPR010527">
    <property type="entry name" value="PSII_PsbU"/>
</dbReference>
<gene>
    <name evidence="6" type="ORF">CDCA_CDCA01G0152</name>
</gene>
<dbReference type="GO" id="GO:0042549">
    <property type="term" value="P:photosystem II stabilization"/>
    <property type="evidence" value="ECO:0007669"/>
    <property type="project" value="InterPro"/>
</dbReference>
<evidence type="ECO:0000256" key="5">
    <source>
        <dbReference type="ARBA" id="ARBA00043089"/>
    </source>
</evidence>
<dbReference type="Pfam" id="PF06514">
    <property type="entry name" value="PsbU"/>
    <property type="match status" value="1"/>
</dbReference>
<keyword evidence="7" id="KW-1185">Reference proteome</keyword>
<evidence type="ECO:0000256" key="2">
    <source>
        <dbReference type="ARBA" id="ARBA00010827"/>
    </source>
</evidence>
<evidence type="ECO:0000256" key="4">
    <source>
        <dbReference type="ARBA" id="ARBA00023136"/>
    </source>
</evidence>
<dbReference type="EMBL" id="JANCYW010000001">
    <property type="protein sequence ID" value="KAK4534127.1"/>
    <property type="molecule type" value="Genomic_DNA"/>
</dbReference>
<proteinExistence type="inferred from homology"/>
<keyword evidence="4" id="KW-0472">Membrane</keyword>
<dbReference type="Gene3D" id="1.10.150.320">
    <property type="entry name" value="Photosystem II 12 kDa extrinsic protein"/>
    <property type="match status" value="1"/>
</dbReference>
<dbReference type="SUPFAM" id="SSF81585">
    <property type="entry name" value="PsbU/PolX domain-like"/>
    <property type="match status" value="1"/>
</dbReference>
<dbReference type="InterPro" id="IPR006311">
    <property type="entry name" value="TAT_signal"/>
</dbReference>
<keyword evidence="3" id="KW-0793">Thylakoid</keyword>
<dbReference type="PROSITE" id="PS51318">
    <property type="entry name" value="TAT"/>
    <property type="match status" value="1"/>
</dbReference>
<organism evidence="6 7">
    <name type="scientific">Cyanidium caldarium</name>
    <name type="common">Red alga</name>
    <dbReference type="NCBI Taxonomy" id="2771"/>
    <lineage>
        <taxon>Eukaryota</taxon>
        <taxon>Rhodophyta</taxon>
        <taxon>Bangiophyceae</taxon>
        <taxon>Cyanidiales</taxon>
        <taxon>Cyanidiaceae</taxon>
        <taxon>Cyanidium</taxon>
    </lineage>
</organism>
<comment type="caution">
    <text evidence="6">The sequence shown here is derived from an EMBL/GenBank/DDBJ whole genome shotgun (WGS) entry which is preliminary data.</text>
</comment>
<evidence type="ECO:0000256" key="3">
    <source>
        <dbReference type="ARBA" id="ARBA00023078"/>
    </source>
</evidence>
<evidence type="ECO:0000313" key="6">
    <source>
        <dbReference type="EMBL" id="KAK4534127.1"/>
    </source>
</evidence>
<protein>
    <recommendedName>
        <fullName evidence="5">Photosystem II 12 kDa extrinsic protein</fullName>
    </recommendedName>
</protein>
<sequence>MVAFVTTAASGTLRGPQRSARAGVCTRALRMQAGNGGEETRVSRRSLLTGVLAATVAAVLGRGQAANARIDYEGVPFLGGSDKIDVNNANIRVYLRFPGFYPNIAKKIVAGAPYKSPEDILRNSELTEKEKDLVKQQIDHFVTLPPQSEYVVDQVNNGLYR</sequence>
<dbReference type="AlphaFoldDB" id="A0AAV9IPE9"/>
<evidence type="ECO:0000313" key="7">
    <source>
        <dbReference type="Proteomes" id="UP001301350"/>
    </source>
</evidence>
<comment type="subcellular location">
    <subcellularLocation>
        <location evidence="1">Membrane</location>
        <topology evidence="1">Peripheral membrane protein</topology>
    </subcellularLocation>
</comment>
<accession>A0AAV9IPE9</accession>
<dbReference type="Proteomes" id="UP001301350">
    <property type="component" value="Unassembled WGS sequence"/>
</dbReference>
<dbReference type="GO" id="GO:0009523">
    <property type="term" value="C:photosystem II"/>
    <property type="evidence" value="ECO:0007669"/>
    <property type="project" value="InterPro"/>
</dbReference>
<reference evidence="6 7" key="1">
    <citation type="submission" date="2022-07" db="EMBL/GenBank/DDBJ databases">
        <title>Genome-wide signatures of adaptation to extreme environments.</title>
        <authorList>
            <person name="Cho C.H."/>
            <person name="Yoon H.S."/>
        </authorList>
    </citation>
    <scope>NUCLEOTIDE SEQUENCE [LARGE SCALE GENOMIC DNA]</scope>
    <source>
        <strain evidence="6 7">DBV 063 E5</strain>
    </source>
</reference>